<protein>
    <submittedName>
        <fullName evidence="1">Uncharacterized protein</fullName>
    </submittedName>
</protein>
<name>A0A8T8WUX1_ASPJA</name>
<dbReference type="GeneID" id="37176244"/>
<keyword evidence="2" id="KW-1185">Reference proteome</keyword>
<organism evidence="1 2">
    <name type="scientific">Aspergillus japonicus CBS 114.51</name>
    <dbReference type="NCBI Taxonomy" id="1448312"/>
    <lineage>
        <taxon>Eukaryota</taxon>
        <taxon>Fungi</taxon>
        <taxon>Dikarya</taxon>
        <taxon>Ascomycota</taxon>
        <taxon>Pezizomycotina</taxon>
        <taxon>Eurotiomycetes</taxon>
        <taxon>Eurotiomycetidae</taxon>
        <taxon>Eurotiales</taxon>
        <taxon>Aspergillaceae</taxon>
        <taxon>Aspergillus</taxon>
        <taxon>Aspergillus subgen. Circumdati</taxon>
    </lineage>
</organism>
<accession>A0A8T8WUX1</accession>
<dbReference type="AlphaFoldDB" id="A0A8T8WUX1"/>
<dbReference type="EMBL" id="KZ824817">
    <property type="protein sequence ID" value="RAH79242.1"/>
    <property type="molecule type" value="Genomic_DNA"/>
</dbReference>
<sequence>MQDPSTTAWATPIPDPAMIDPHCAQQARMRNFLEENAWLNALPISASDLNALRSIQGLYVVRIDKCPWLGASLRLWLIWDYDRLWGSFTFTPLEGVFLIDPAFTIEDCDPATGFSPSLPVRWIGWAGSNGFDREDTSTIPSEMRINPWKQTLEGEFGFMWGCGWPGPGTVSFRATRLPGVEDLGWQGVIDLEDIVGEWAQREPYGEKERIRQTLSPEELEAELHERDAARVWARAREESLNEDAGEDDELSLLSECFSTKGDVAMAVFDHSGNSVQIRLRVHTKYNRVWGEFDGDFRTISFVNSQTRDKAPAPVRDSRIGEAEDSHLPPLLGRLLSERKTLSAQVFDKVGNSMRIRLRGDEKVVVSGEFDGDFPTLSLMKWKIDGGAEKSEDF</sequence>
<evidence type="ECO:0000313" key="1">
    <source>
        <dbReference type="EMBL" id="RAH79242.1"/>
    </source>
</evidence>
<gene>
    <name evidence="1" type="ORF">BO86DRAFT_391232</name>
</gene>
<dbReference type="Proteomes" id="UP000249497">
    <property type="component" value="Unassembled WGS sequence"/>
</dbReference>
<dbReference type="OrthoDB" id="27483at2759"/>
<reference evidence="1 2" key="1">
    <citation type="submission" date="2018-02" db="EMBL/GenBank/DDBJ databases">
        <title>The genomes of Aspergillus section Nigri reveals drivers in fungal speciation.</title>
        <authorList>
            <consortium name="DOE Joint Genome Institute"/>
            <person name="Vesth T.C."/>
            <person name="Nybo J."/>
            <person name="Theobald S."/>
            <person name="Brandl J."/>
            <person name="Frisvad J.C."/>
            <person name="Nielsen K.F."/>
            <person name="Lyhne E.K."/>
            <person name="Kogle M.E."/>
            <person name="Kuo A."/>
            <person name="Riley R."/>
            <person name="Clum A."/>
            <person name="Nolan M."/>
            <person name="Lipzen A."/>
            <person name="Salamov A."/>
            <person name="Henrissat B."/>
            <person name="Wiebenga A."/>
            <person name="De vries R.P."/>
            <person name="Grigoriev I.V."/>
            <person name="Mortensen U.H."/>
            <person name="Andersen M.R."/>
            <person name="Baker S.E."/>
        </authorList>
    </citation>
    <scope>NUCLEOTIDE SEQUENCE [LARGE SCALE GENOMIC DNA]</scope>
    <source>
        <strain evidence="1 2">CBS 114.51</strain>
    </source>
</reference>
<dbReference type="RefSeq" id="XP_025525136.1">
    <property type="nucleotide sequence ID" value="XM_025672552.1"/>
</dbReference>
<evidence type="ECO:0000313" key="2">
    <source>
        <dbReference type="Proteomes" id="UP000249497"/>
    </source>
</evidence>
<proteinExistence type="predicted"/>